<evidence type="ECO:0000313" key="3">
    <source>
        <dbReference type="EMBL" id="MFD2419925.1"/>
    </source>
</evidence>
<dbReference type="SMART" id="SM01260">
    <property type="entry name" value="LANC_like"/>
    <property type="match status" value="1"/>
</dbReference>
<evidence type="ECO:0000256" key="1">
    <source>
        <dbReference type="SAM" id="MobiDB-lite"/>
    </source>
</evidence>
<dbReference type="RefSeq" id="WP_378267948.1">
    <property type="nucleotide sequence ID" value="NZ_JBHUKR010000015.1"/>
</dbReference>
<dbReference type="PRINTS" id="PR01955">
    <property type="entry name" value="LANCFRANKIA"/>
</dbReference>
<dbReference type="EMBL" id="JBHUKR010000015">
    <property type="protein sequence ID" value="MFD2419925.1"/>
    <property type="molecule type" value="Genomic_DNA"/>
</dbReference>
<dbReference type="Gene3D" id="1.50.10.10">
    <property type="match status" value="1"/>
</dbReference>
<evidence type="ECO:0000259" key="2">
    <source>
        <dbReference type="Pfam" id="PF13575"/>
    </source>
</evidence>
<organism evidence="3 4">
    <name type="scientific">Amycolatopsis pigmentata</name>
    <dbReference type="NCBI Taxonomy" id="450801"/>
    <lineage>
        <taxon>Bacteria</taxon>
        <taxon>Bacillati</taxon>
        <taxon>Actinomycetota</taxon>
        <taxon>Actinomycetes</taxon>
        <taxon>Pseudonocardiales</taxon>
        <taxon>Pseudonocardiaceae</taxon>
        <taxon>Amycolatopsis</taxon>
    </lineage>
</organism>
<dbReference type="InterPro" id="IPR017146">
    <property type="entry name" value="Lanti_2_LanM"/>
</dbReference>
<proteinExistence type="predicted"/>
<dbReference type="InterPro" id="IPR025410">
    <property type="entry name" value="Lant_dehyd"/>
</dbReference>
<comment type="caution">
    <text evidence="3">The sequence shown here is derived from an EMBL/GenBank/DDBJ whole genome shotgun (WGS) entry which is preliminary data.</text>
</comment>
<dbReference type="InterPro" id="IPR007822">
    <property type="entry name" value="LANC-like"/>
</dbReference>
<protein>
    <submittedName>
        <fullName evidence="3">Type 2 lanthipeptide synthetase LanM family protein</fullName>
    </submittedName>
</protein>
<sequence length="1089" mass="119040">MDAWLTEEDRRAWRRAALLPERRPPEGVEPVTEPVVERWRERMFVGEELFGSWLNSRRLDRTAFRRLLAAPEPEVVPDPPPWLPLLCEAYADQQPPPAPGADDHPFAGFVRPLVRAGAARLRKRLADQGLLPALTEPVARQMRGALARRLLGQCTRTLVLELNVARVRGLLRGDGPRERFRYFQERFLDDTAGRRALFREYPVLARIMVDAVGQWVDATEELLVRVVADRALIARTFYGGEPVGPLVSVTAGWGDAHHRGRSVTCVEFGGGLRLVYKPVPLAVDAAFADFVSFVNRLGPRHPHRTIQVLNRGGYGWVEHIGTRDCDSPAAVERFYWRQGGFLALFHLLRAVDFHQENLIAAGEYPVPVDLETLFHNEIPAPERGDAYHRALGVLAGSVLATGLLPIRLFGADGRAGVDLSGLGGAGGQTMPRPVPVLKESFTDTMHVGGDRPTIPEGRNRPRLAGVPVAAGEHVEAVIAGFTSTYDLLAANREAVAMALEPFREVRVRHLVRLTRRYLLFIQEGHHPDHLRDGLDREALFAKLWAEAEAIPALARVAESEMADLHTDDVPMFSATPDRTDLRDSRGEVISGFFERSGWELVHERLARLGPEDRERQVEIIRGALLPPPETRLRRPRDTVPVMDRLPGHDEFLDAAVEIGESLAATAIRGDEDATWIGPRLDGSRDDCWQLAPLATTLYDGTAGVAVFFGCLARATGRADFADIATAAAVSVRQHLRYQDPGGRPTGIGAFNGRSGLAYALHQLGGIVGEETVRKEILAGLGQLRRQISQDTQLDIIGGAAGCAAVLLNLHTALGAPELLDGARECGEHLLHTAREDGDTLCWRGASSSRPLAGFSHGQAGIIWALLRIAEATGENRFTDAALRGLRYERRLFVPAEKNWQDRRDSTGDTAIRTGGPVQWCHGAPGVAIGRLLCLRVLPGDRIREEALTGLETTLRQGFTGASHCLCHGDLGNLEVLTLAAAVTAEPGLRDRRERLAARILATGRQNGWRCGVAPGIHAPGLMTGLAGIGLGLLRVWSPETIPATLWLELPQRHSTPYPPPPGVRISRVSPGSRSAESQPASSTTVPSAR</sequence>
<dbReference type="PANTHER" id="PTHR12736">
    <property type="entry name" value="LANC-LIKE PROTEIN"/>
    <property type="match status" value="1"/>
</dbReference>
<dbReference type="Proteomes" id="UP001597417">
    <property type="component" value="Unassembled WGS sequence"/>
</dbReference>
<gene>
    <name evidence="3" type="ORF">ACFSXZ_26715</name>
</gene>
<dbReference type="PRINTS" id="PR01950">
    <property type="entry name" value="LANCSUPER"/>
</dbReference>
<dbReference type="InterPro" id="IPR012341">
    <property type="entry name" value="6hp_glycosidase-like_sf"/>
</dbReference>
<dbReference type="Pfam" id="PF05147">
    <property type="entry name" value="LANC_like"/>
    <property type="match status" value="1"/>
</dbReference>
<feature type="region of interest" description="Disordered" evidence="1">
    <location>
        <begin position="1051"/>
        <end position="1089"/>
    </location>
</feature>
<dbReference type="CDD" id="cd04792">
    <property type="entry name" value="LanM-like"/>
    <property type="match status" value="1"/>
</dbReference>
<feature type="compositionally biased region" description="Polar residues" evidence="1">
    <location>
        <begin position="1069"/>
        <end position="1089"/>
    </location>
</feature>
<feature type="domain" description="Lantibiotic biosynthesis protein dehydration" evidence="2">
    <location>
        <begin position="201"/>
        <end position="574"/>
    </location>
</feature>
<accession>A0ABW5FXY3</accession>
<dbReference type="Pfam" id="PF13575">
    <property type="entry name" value="DUF4135"/>
    <property type="match status" value="1"/>
</dbReference>
<dbReference type="SUPFAM" id="SSF158745">
    <property type="entry name" value="LanC-like"/>
    <property type="match status" value="1"/>
</dbReference>
<name>A0ABW5FXY3_9PSEU</name>
<dbReference type="PIRSF" id="PIRSF037228">
    <property type="entry name" value="Lant_mod_RumM"/>
    <property type="match status" value="1"/>
</dbReference>
<dbReference type="PANTHER" id="PTHR12736:SF7">
    <property type="entry name" value="LANC-LIKE PROTEIN 3"/>
    <property type="match status" value="1"/>
</dbReference>
<keyword evidence="4" id="KW-1185">Reference proteome</keyword>
<evidence type="ECO:0000313" key="4">
    <source>
        <dbReference type="Proteomes" id="UP001597417"/>
    </source>
</evidence>
<reference evidence="4" key="1">
    <citation type="journal article" date="2019" name="Int. J. Syst. Evol. Microbiol.">
        <title>The Global Catalogue of Microorganisms (GCM) 10K type strain sequencing project: providing services to taxonomists for standard genome sequencing and annotation.</title>
        <authorList>
            <consortium name="The Broad Institute Genomics Platform"/>
            <consortium name="The Broad Institute Genome Sequencing Center for Infectious Disease"/>
            <person name="Wu L."/>
            <person name="Ma J."/>
        </authorList>
    </citation>
    <scope>NUCLEOTIDE SEQUENCE [LARGE SCALE GENOMIC DNA]</scope>
    <source>
        <strain evidence="4">CGMCC 4.7645</strain>
    </source>
</reference>
<dbReference type="NCBIfam" id="TIGR03897">
    <property type="entry name" value="lanti_2_LanM"/>
    <property type="match status" value="1"/>
</dbReference>